<dbReference type="PANTHER" id="PTHR15071">
    <property type="entry name" value="MANNOSE-6-PHOSPHATE RECEPTOR FAMILY MEMBER"/>
    <property type="match status" value="1"/>
</dbReference>
<keyword evidence="1" id="KW-0812">Transmembrane</keyword>
<evidence type="ECO:0000256" key="1">
    <source>
        <dbReference type="SAM" id="Phobius"/>
    </source>
</evidence>
<evidence type="ECO:0000313" key="4">
    <source>
        <dbReference type="Proteomes" id="UP001159428"/>
    </source>
</evidence>
<dbReference type="AlphaFoldDB" id="A0AAU9WYF2"/>
<feature type="transmembrane region" description="Helical" evidence="1">
    <location>
        <begin position="181"/>
        <end position="208"/>
    </location>
</feature>
<accession>A0AAU9WYF2</accession>
<dbReference type="Gene3D" id="2.70.130.10">
    <property type="entry name" value="Mannose-6-phosphate receptor binding domain"/>
    <property type="match status" value="1"/>
</dbReference>
<dbReference type="PANTHER" id="PTHR15071:SF0">
    <property type="entry name" value="MANNOSE 6-PHOSPHATE RECEPTOR-LIKE PROTEIN 1"/>
    <property type="match status" value="1"/>
</dbReference>
<dbReference type="EMBL" id="CALNXJ010000025">
    <property type="protein sequence ID" value="CAH3130434.1"/>
    <property type="molecule type" value="Genomic_DNA"/>
</dbReference>
<dbReference type="Proteomes" id="UP001159428">
    <property type="component" value="Unassembled WGS sequence"/>
</dbReference>
<name>A0AAU9WYF2_9CNID</name>
<feature type="signal peptide" evidence="2">
    <location>
        <begin position="1"/>
        <end position="24"/>
    </location>
</feature>
<sequence length="234" mass="25662">MAFERIHLVFLGLAICFLSGSVSGHEKKLKKITSCRCSMDEGEIDLRELAGKEGKPRFFHIPSNYANLSFSWNPCNSYSLNGSACKDIAACMEQKGVNTSEFYSVAKQDTAEFFHREDGENFLTYKGTAFNKTSVFSVVLKCDPKEEGKVDPVIADTIKNTYETVLYSKYACPSSSSSTGLGLGAIAMSVITILGVVIIAFLIFVVHLRNKLPDGVPKPSMCTSMKVRRIAALP</sequence>
<evidence type="ECO:0000313" key="3">
    <source>
        <dbReference type="EMBL" id="CAH3130434.1"/>
    </source>
</evidence>
<keyword evidence="1" id="KW-0472">Membrane</keyword>
<keyword evidence="1" id="KW-1133">Transmembrane helix</keyword>
<gene>
    <name evidence="3" type="ORF">PMEA_00014351</name>
</gene>
<dbReference type="SUPFAM" id="SSF50911">
    <property type="entry name" value="Mannose 6-phosphate receptor domain"/>
    <property type="match status" value="1"/>
</dbReference>
<proteinExistence type="predicted"/>
<dbReference type="GO" id="GO:0000139">
    <property type="term" value="C:Golgi membrane"/>
    <property type="evidence" value="ECO:0007669"/>
    <property type="project" value="UniProtKB-SubCell"/>
</dbReference>
<evidence type="ECO:0000256" key="2">
    <source>
        <dbReference type="SAM" id="SignalP"/>
    </source>
</evidence>
<comment type="caution">
    <text evidence="3">The sequence shown here is derived from an EMBL/GenBank/DDBJ whole genome shotgun (WGS) entry which is preliminary data.</text>
</comment>
<keyword evidence="4" id="KW-1185">Reference proteome</keyword>
<keyword evidence="2" id="KW-0732">Signal</keyword>
<dbReference type="InterPro" id="IPR009011">
    <property type="entry name" value="Man6P_isomerase_rcpt-bd_dom_sf"/>
</dbReference>
<protein>
    <submittedName>
        <fullName evidence="3">Uncharacterized protein</fullName>
    </submittedName>
</protein>
<organism evidence="3 4">
    <name type="scientific">Pocillopora meandrina</name>
    <dbReference type="NCBI Taxonomy" id="46732"/>
    <lineage>
        <taxon>Eukaryota</taxon>
        <taxon>Metazoa</taxon>
        <taxon>Cnidaria</taxon>
        <taxon>Anthozoa</taxon>
        <taxon>Hexacorallia</taxon>
        <taxon>Scleractinia</taxon>
        <taxon>Astrocoeniina</taxon>
        <taxon>Pocilloporidae</taxon>
        <taxon>Pocillopora</taxon>
    </lineage>
</organism>
<reference evidence="3 4" key="1">
    <citation type="submission" date="2022-05" db="EMBL/GenBank/DDBJ databases">
        <authorList>
            <consortium name="Genoscope - CEA"/>
            <person name="William W."/>
        </authorList>
    </citation>
    <scope>NUCLEOTIDE SEQUENCE [LARGE SCALE GENOMIC DNA]</scope>
</reference>
<feature type="chain" id="PRO_5043751204" evidence="2">
    <location>
        <begin position="25"/>
        <end position="234"/>
    </location>
</feature>
<dbReference type="GO" id="GO:0005802">
    <property type="term" value="C:trans-Golgi network"/>
    <property type="evidence" value="ECO:0007669"/>
    <property type="project" value="TreeGrafter"/>
</dbReference>